<dbReference type="PANTHER" id="PTHR43414">
    <property type="entry name" value="MULTIDRUG RESISTANCE PROTEIN MDTG"/>
    <property type="match status" value="1"/>
</dbReference>
<feature type="transmembrane region" description="Helical" evidence="7">
    <location>
        <begin position="47"/>
        <end position="65"/>
    </location>
</feature>
<comment type="caution">
    <text evidence="9">The sequence shown here is derived from an EMBL/GenBank/DDBJ whole genome shotgun (WGS) entry which is preliminary data.</text>
</comment>
<sequence length="161" mass="17187">MFVRDMVGNTAYLATLAGFAFSVTGIGDLIASPFLGKRSDRIGYKRVLTISLLGAALMNIPQAFVHNIWAFLLARFVMGMFMGGILPTANALVGRLAPADQRGRVYGITASATFLGSFFGPMTGGLVSAAFGISVMFIVTAALLVLNWIWVQFAIKEVGED</sequence>
<dbReference type="RefSeq" id="WP_377943836.1">
    <property type="nucleotide sequence ID" value="NZ_JBHUCX010000035.1"/>
</dbReference>
<accession>A0ABW4JI99</accession>
<dbReference type="Proteomes" id="UP001597079">
    <property type="component" value="Unassembled WGS sequence"/>
</dbReference>
<dbReference type="Gene3D" id="1.20.1250.20">
    <property type="entry name" value="MFS general substrate transporter like domains"/>
    <property type="match status" value="1"/>
</dbReference>
<proteinExistence type="predicted"/>
<dbReference type="InterPro" id="IPR036259">
    <property type="entry name" value="MFS_trans_sf"/>
</dbReference>
<organism evidence="9 10">
    <name type="scientific">Alicyclobacillus fodiniaquatilis</name>
    <dbReference type="NCBI Taxonomy" id="1661150"/>
    <lineage>
        <taxon>Bacteria</taxon>
        <taxon>Bacillati</taxon>
        <taxon>Bacillota</taxon>
        <taxon>Bacilli</taxon>
        <taxon>Bacillales</taxon>
        <taxon>Alicyclobacillaceae</taxon>
        <taxon>Alicyclobacillus</taxon>
    </lineage>
</organism>
<reference evidence="10" key="1">
    <citation type="journal article" date="2019" name="Int. J. Syst. Evol. Microbiol.">
        <title>The Global Catalogue of Microorganisms (GCM) 10K type strain sequencing project: providing services to taxonomists for standard genome sequencing and annotation.</title>
        <authorList>
            <consortium name="The Broad Institute Genomics Platform"/>
            <consortium name="The Broad Institute Genome Sequencing Center for Infectious Disease"/>
            <person name="Wu L."/>
            <person name="Ma J."/>
        </authorList>
    </citation>
    <scope>NUCLEOTIDE SEQUENCE [LARGE SCALE GENOMIC DNA]</scope>
    <source>
        <strain evidence="10">CGMCC 1.12286</strain>
    </source>
</reference>
<keyword evidence="10" id="KW-1185">Reference proteome</keyword>
<evidence type="ECO:0000313" key="9">
    <source>
        <dbReference type="EMBL" id="MFD1675718.1"/>
    </source>
</evidence>
<evidence type="ECO:0000256" key="1">
    <source>
        <dbReference type="ARBA" id="ARBA00004651"/>
    </source>
</evidence>
<evidence type="ECO:0000256" key="5">
    <source>
        <dbReference type="ARBA" id="ARBA00022989"/>
    </source>
</evidence>
<dbReference type="Pfam" id="PF07690">
    <property type="entry name" value="MFS_1"/>
    <property type="match status" value="1"/>
</dbReference>
<evidence type="ECO:0000259" key="8">
    <source>
        <dbReference type="PROSITE" id="PS50850"/>
    </source>
</evidence>
<dbReference type="PROSITE" id="PS50850">
    <property type="entry name" value="MFS"/>
    <property type="match status" value="1"/>
</dbReference>
<feature type="transmembrane region" description="Helical" evidence="7">
    <location>
        <begin position="71"/>
        <end position="93"/>
    </location>
</feature>
<comment type="subcellular location">
    <subcellularLocation>
        <location evidence="1">Cell membrane</location>
        <topology evidence="1">Multi-pass membrane protein</topology>
    </subcellularLocation>
</comment>
<feature type="transmembrane region" description="Helical" evidence="7">
    <location>
        <begin position="129"/>
        <end position="151"/>
    </location>
</feature>
<evidence type="ECO:0000256" key="4">
    <source>
        <dbReference type="ARBA" id="ARBA00022692"/>
    </source>
</evidence>
<name>A0ABW4JI99_9BACL</name>
<keyword evidence="6 7" id="KW-0472">Membrane</keyword>
<evidence type="ECO:0000256" key="6">
    <source>
        <dbReference type="ARBA" id="ARBA00023136"/>
    </source>
</evidence>
<keyword evidence="4 7" id="KW-0812">Transmembrane</keyword>
<keyword evidence="3" id="KW-1003">Cell membrane</keyword>
<evidence type="ECO:0000256" key="2">
    <source>
        <dbReference type="ARBA" id="ARBA00022448"/>
    </source>
</evidence>
<dbReference type="EMBL" id="JBHUCX010000035">
    <property type="protein sequence ID" value="MFD1675718.1"/>
    <property type="molecule type" value="Genomic_DNA"/>
</dbReference>
<dbReference type="InterPro" id="IPR020846">
    <property type="entry name" value="MFS_dom"/>
</dbReference>
<evidence type="ECO:0000256" key="3">
    <source>
        <dbReference type="ARBA" id="ARBA00022475"/>
    </source>
</evidence>
<keyword evidence="2" id="KW-0813">Transport</keyword>
<evidence type="ECO:0000313" key="10">
    <source>
        <dbReference type="Proteomes" id="UP001597079"/>
    </source>
</evidence>
<keyword evidence="5 7" id="KW-1133">Transmembrane helix</keyword>
<evidence type="ECO:0000256" key="7">
    <source>
        <dbReference type="SAM" id="Phobius"/>
    </source>
</evidence>
<protein>
    <submittedName>
        <fullName evidence="9">MFS transporter</fullName>
    </submittedName>
</protein>
<feature type="transmembrane region" description="Helical" evidence="7">
    <location>
        <begin position="105"/>
        <end position="123"/>
    </location>
</feature>
<dbReference type="PANTHER" id="PTHR43414:SF6">
    <property type="entry name" value="MULTIDRUG RESISTANCE PROTEIN MDTG"/>
    <property type="match status" value="1"/>
</dbReference>
<dbReference type="InterPro" id="IPR011701">
    <property type="entry name" value="MFS"/>
</dbReference>
<dbReference type="SUPFAM" id="SSF103473">
    <property type="entry name" value="MFS general substrate transporter"/>
    <property type="match status" value="1"/>
</dbReference>
<feature type="transmembrane region" description="Helical" evidence="7">
    <location>
        <begin position="12"/>
        <end position="35"/>
    </location>
</feature>
<gene>
    <name evidence="9" type="ORF">ACFSB2_13535</name>
</gene>
<dbReference type="PRINTS" id="PR01035">
    <property type="entry name" value="TCRTETA"/>
</dbReference>
<feature type="domain" description="Major facilitator superfamily (MFS) profile" evidence="8">
    <location>
        <begin position="1"/>
        <end position="161"/>
    </location>
</feature>
<dbReference type="InterPro" id="IPR001958">
    <property type="entry name" value="Tet-R_TetA/multi-R_MdtG-like"/>
</dbReference>